<dbReference type="InterPro" id="IPR015424">
    <property type="entry name" value="PyrdxlP-dep_Trfase"/>
</dbReference>
<dbReference type="Gene3D" id="3.40.640.10">
    <property type="entry name" value="Type I PLP-dependent aspartate aminotransferase-like (Major domain)"/>
    <property type="match status" value="1"/>
</dbReference>
<comment type="caution">
    <text evidence="7">The sequence shown here is derived from an EMBL/GenBank/DDBJ whole genome shotgun (WGS) entry which is preliminary data.</text>
</comment>
<reference evidence="7 8" key="1">
    <citation type="submission" date="2018-05" db="EMBL/GenBank/DDBJ databases">
        <title>Mucilaginibacter hurinus sp. nov., isolated from briquette warehouse soil.</title>
        <authorList>
            <person name="Choi L."/>
        </authorList>
    </citation>
    <scope>NUCLEOTIDE SEQUENCE [LARGE SCALE GENOMIC DNA]</scope>
    <source>
        <strain evidence="7 8">ZR32</strain>
    </source>
</reference>
<proteinExistence type="inferred from homology"/>
<sequence>MIPLISKLPQTGTTIFTTMSALANEVGAINLSQGFPDYDCSPELTEMVNRAMNTSCNQYAPMAGVLALREQLSIKTEKLYGAYYNPDTEITITAGGTQAIYTAISTVVNPNDEVIIFEPAFDSYAPAIKLMGGVVKSLSLEPPEYRIDWEMVKRLITGRTKMIILNSPHNPTATILHKEDIDQLYSIIKNQDIFILSDEVYEHLIYDGAEHQSMARYPDLKERSFIVASLGKPFHATGWKIGYCMAPEYMMKEFRKIHQFLVFSVNTPMQYGCAEYLKNEDHCLGLPDFFQSKRDYFRQGLAQTRFKPLPCYGSYFQSVTYNDITDEKDIDFAIRLTREAGVASIPVSVFYTKGTDNKILRFCFAKAQETLDKAVDRLIKV</sequence>
<dbReference type="SUPFAM" id="SSF53383">
    <property type="entry name" value="PLP-dependent transferases"/>
    <property type="match status" value="1"/>
</dbReference>
<dbReference type="PANTHER" id="PTHR43807">
    <property type="entry name" value="FI04487P"/>
    <property type="match status" value="1"/>
</dbReference>
<dbReference type="FunFam" id="3.40.640.10:FF:000033">
    <property type="entry name" value="Aspartate aminotransferase"/>
    <property type="match status" value="1"/>
</dbReference>
<evidence type="ECO:0000256" key="1">
    <source>
        <dbReference type="ARBA" id="ARBA00001933"/>
    </source>
</evidence>
<dbReference type="Gene3D" id="3.90.1150.10">
    <property type="entry name" value="Aspartate Aminotransferase, domain 1"/>
    <property type="match status" value="1"/>
</dbReference>
<protein>
    <submittedName>
        <fullName evidence="7">Methionine aminotransferase</fullName>
    </submittedName>
</protein>
<keyword evidence="5" id="KW-0663">Pyridoxal phosphate</keyword>
<dbReference type="InterPro" id="IPR051326">
    <property type="entry name" value="Kynurenine-oxoglutarate_AT"/>
</dbReference>
<comment type="similarity">
    <text evidence="2">Belongs to the class-I pyridoxal-phosphate-dependent aminotransferase family.</text>
</comment>
<feature type="domain" description="Aminotransferase class I/classII large" evidence="6">
    <location>
        <begin position="29"/>
        <end position="378"/>
    </location>
</feature>
<dbReference type="CDD" id="cd00609">
    <property type="entry name" value="AAT_like"/>
    <property type="match status" value="1"/>
</dbReference>
<comment type="cofactor">
    <cofactor evidence="1">
        <name>pyridoxal 5'-phosphate</name>
        <dbReference type="ChEBI" id="CHEBI:597326"/>
    </cofactor>
</comment>
<dbReference type="OrthoDB" id="9802328at2"/>
<dbReference type="RefSeq" id="WP_114004872.1">
    <property type="nucleotide sequence ID" value="NZ_QGDC01000004.1"/>
</dbReference>
<dbReference type="InterPro" id="IPR004839">
    <property type="entry name" value="Aminotransferase_I/II_large"/>
</dbReference>
<evidence type="ECO:0000256" key="4">
    <source>
        <dbReference type="ARBA" id="ARBA00022679"/>
    </source>
</evidence>
<keyword evidence="8" id="KW-1185">Reference proteome</keyword>
<keyword evidence="3 7" id="KW-0032">Aminotransferase</keyword>
<keyword evidence="4 7" id="KW-0808">Transferase</keyword>
<dbReference type="GO" id="GO:0005737">
    <property type="term" value="C:cytoplasm"/>
    <property type="evidence" value="ECO:0007669"/>
    <property type="project" value="TreeGrafter"/>
</dbReference>
<dbReference type="AlphaFoldDB" id="A0A367GPN3"/>
<evidence type="ECO:0000256" key="3">
    <source>
        <dbReference type="ARBA" id="ARBA00022576"/>
    </source>
</evidence>
<gene>
    <name evidence="7" type="ORF">DJ568_08675</name>
</gene>
<dbReference type="NCBIfam" id="NF009079">
    <property type="entry name" value="PRK12414.1"/>
    <property type="match status" value="1"/>
</dbReference>
<dbReference type="GO" id="GO:0016212">
    <property type="term" value="F:kynurenine-oxoglutarate transaminase activity"/>
    <property type="evidence" value="ECO:0007669"/>
    <property type="project" value="TreeGrafter"/>
</dbReference>
<accession>A0A367GPN3</accession>
<evidence type="ECO:0000256" key="5">
    <source>
        <dbReference type="ARBA" id="ARBA00022898"/>
    </source>
</evidence>
<dbReference type="PANTHER" id="PTHR43807:SF20">
    <property type="entry name" value="FI04487P"/>
    <property type="match status" value="1"/>
</dbReference>
<organism evidence="7 8">
    <name type="scientific">Mucilaginibacter hurinus</name>
    <dbReference type="NCBI Taxonomy" id="2201324"/>
    <lineage>
        <taxon>Bacteria</taxon>
        <taxon>Pseudomonadati</taxon>
        <taxon>Bacteroidota</taxon>
        <taxon>Sphingobacteriia</taxon>
        <taxon>Sphingobacteriales</taxon>
        <taxon>Sphingobacteriaceae</taxon>
        <taxon>Mucilaginibacter</taxon>
    </lineage>
</organism>
<dbReference type="InterPro" id="IPR015421">
    <property type="entry name" value="PyrdxlP-dep_Trfase_major"/>
</dbReference>
<dbReference type="Pfam" id="PF00155">
    <property type="entry name" value="Aminotran_1_2"/>
    <property type="match status" value="1"/>
</dbReference>
<dbReference type="NCBIfam" id="NF006569">
    <property type="entry name" value="PRK09082.1"/>
    <property type="match status" value="1"/>
</dbReference>
<evidence type="ECO:0000259" key="6">
    <source>
        <dbReference type="Pfam" id="PF00155"/>
    </source>
</evidence>
<dbReference type="InterPro" id="IPR015422">
    <property type="entry name" value="PyrdxlP-dep_Trfase_small"/>
</dbReference>
<dbReference type="Proteomes" id="UP000253209">
    <property type="component" value="Unassembled WGS sequence"/>
</dbReference>
<evidence type="ECO:0000313" key="8">
    <source>
        <dbReference type="Proteomes" id="UP000253209"/>
    </source>
</evidence>
<name>A0A367GPN3_9SPHI</name>
<dbReference type="GO" id="GO:0030170">
    <property type="term" value="F:pyridoxal phosphate binding"/>
    <property type="evidence" value="ECO:0007669"/>
    <property type="project" value="InterPro"/>
</dbReference>
<dbReference type="EMBL" id="QGDC01000004">
    <property type="protein sequence ID" value="RCH55250.1"/>
    <property type="molecule type" value="Genomic_DNA"/>
</dbReference>
<evidence type="ECO:0000256" key="2">
    <source>
        <dbReference type="ARBA" id="ARBA00007441"/>
    </source>
</evidence>
<evidence type="ECO:0000313" key="7">
    <source>
        <dbReference type="EMBL" id="RCH55250.1"/>
    </source>
</evidence>